<evidence type="ECO:0000313" key="3">
    <source>
        <dbReference type="Proteomes" id="UP000323439"/>
    </source>
</evidence>
<name>A0A1G5XP22_9EURY</name>
<dbReference type="Proteomes" id="UP000323439">
    <property type="component" value="Unassembled WGS sequence"/>
</dbReference>
<feature type="transmembrane region" description="Helical" evidence="1">
    <location>
        <begin position="72"/>
        <end position="90"/>
    </location>
</feature>
<evidence type="ECO:0000256" key="1">
    <source>
        <dbReference type="SAM" id="Phobius"/>
    </source>
</evidence>
<evidence type="ECO:0008006" key="4">
    <source>
        <dbReference type="Google" id="ProtNLM"/>
    </source>
</evidence>
<reference evidence="2 3" key="1">
    <citation type="submission" date="2016-10" db="EMBL/GenBank/DDBJ databases">
        <authorList>
            <person name="Varghese N."/>
            <person name="Submissions S."/>
        </authorList>
    </citation>
    <scope>NUCLEOTIDE SEQUENCE [LARGE SCALE GENOMIC DNA]</scope>
    <source>
        <strain evidence="2 3">DSM 16643</strain>
    </source>
</reference>
<protein>
    <recommendedName>
        <fullName evidence="4">Zinc-ribbon domain-containing protein</fullName>
    </recommendedName>
</protein>
<organism evidence="2 3">
    <name type="scientific">Methanobrevibacter millerae</name>
    <dbReference type="NCBI Taxonomy" id="230361"/>
    <lineage>
        <taxon>Archaea</taxon>
        <taxon>Methanobacteriati</taxon>
        <taxon>Methanobacteriota</taxon>
        <taxon>Methanomada group</taxon>
        <taxon>Methanobacteria</taxon>
        <taxon>Methanobacteriales</taxon>
        <taxon>Methanobacteriaceae</taxon>
        <taxon>Methanobrevibacter</taxon>
    </lineage>
</organism>
<feature type="transmembrane region" description="Helical" evidence="1">
    <location>
        <begin position="48"/>
        <end position="66"/>
    </location>
</feature>
<keyword evidence="3" id="KW-1185">Reference proteome</keyword>
<dbReference type="AlphaFoldDB" id="A0A1G5XP22"/>
<keyword evidence="1" id="KW-1133">Transmembrane helix</keyword>
<keyword evidence="1" id="KW-0472">Membrane</keyword>
<sequence>MTRICSRCEFENQDDYDYCAKCGTPLVEGLKPNNVIVVKAEPRLNKKIMILSYLITIFLSWSGFVVTVLTKHSSMGIFTFFGFFIPFYLIQAPIRELRRHGIIQLLIATVGVALSLYVMLN</sequence>
<proteinExistence type="predicted"/>
<evidence type="ECO:0000313" key="2">
    <source>
        <dbReference type="EMBL" id="SDA72198.1"/>
    </source>
</evidence>
<dbReference type="EMBL" id="FMXB01000032">
    <property type="protein sequence ID" value="SDA72198.1"/>
    <property type="molecule type" value="Genomic_DNA"/>
</dbReference>
<keyword evidence="1" id="KW-0812">Transmembrane</keyword>
<accession>A0A1G5XP22</accession>
<feature type="transmembrane region" description="Helical" evidence="1">
    <location>
        <begin position="102"/>
        <end position="120"/>
    </location>
</feature>
<dbReference type="RefSeq" id="WP_149732865.1">
    <property type="nucleotide sequence ID" value="NZ_FMXB01000032.1"/>
</dbReference>
<dbReference type="OrthoDB" id="77792at2157"/>
<gene>
    <name evidence="2" type="ORF">SAMN02910315_02398</name>
</gene>